<proteinExistence type="predicted"/>
<keyword evidence="2" id="KW-1185">Reference proteome</keyword>
<sequence length="130" mass="14160">MPGRPNDLEENGPAKAVVVLALSDEALGALPRHVLHPDARIQRVPYHMLSERRLSGPDAPGLVLSPLLTPEFDALDLARILTQCGYRGRYLALVDRLPSANLIRREVAAQSPTINFDVIVLDGSTPLHSL</sequence>
<dbReference type="EMBL" id="AP027266">
    <property type="protein sequence ID" value="BDW85429.1"/>
    <property type="molecule type" value="Genomic_DNA"/>
</dbReference>
<dbReference type="KEGG" id="rmai:MACH21_16060"/>
<name>A0AA48H2P3_9RHOB</name>
<reference evidence="1 2" key="1">
    <citation type="submission" date="2023-01" db="EMBL/GenBank/DDBJ databases">
        <title>Complete genome sequence of Roseicyclus marinus strain Dej080120_10.</title>
        <authorList>
            <person name="Ueki S."/>
            <person name="Maruyama F."/>
        </authorList>
    </citation>
    <scope>NUCLEOTIDE SEQUENCE [LARGE SCALE GENOMIC DNA]</scope>
    <source>
        <strain evidence="1 2">Dej080120_10</strain>
    </source>
</reference>
<evidence type="ECO:0000313" key="2">
    <source>
        <dbReference type="Proteomes" id="UP001337723"/>
    </source>
</evidence>
<accession>A0AA48H2P3</accession>
<protein>
    <submittedName>
        <fullName evidence="1">Uncharacterized protein</fullName>
    </submittedName>
</protein>
<organism evidence="1 2">
    <name type="scientific">Roseicyclus marinus</name>
    <dbReference type="NCBI Taxonomy" id="2161673"/>
    <lineage>
        <taxon>Bacteria</taxon>
        <taxon>Pseudomonadati</taxon>
        <taxon>Pseudomonadota</taxon>
        <taxon>Alphaproteobacteria</taxon>
        <taxon>Rhodobacterales</taxon>
        <taxon>Roseobacteraceae</taxon>
        <taxon>Roseicyclus</taxon>
    </lineage>
</organism>
<dbReference type="RefSeq" id="WP_338276270.1">
    <property type="nucleotide sequence ID" value="NZ_AP027266.1"/>
</dbReference>
<dbReference type="Proteomes" id="UP001337723">
    <property type="component" value="Chromosome"/>
</dbReference>
<dbReference type="AlphaFoldDB" id="A0AA48H2P3"/>
<evidence type="ECO:0000313" key="1">
    <source>
        <dbReference type="EMBL" id="BDW85429.1"/>
    </source>
</evidence>
<gene>
    <name evidence="1" type="ORF">MACH21_16060</name>
</gene>